<reference evidence="2" key="2">
    <citation type="submission" date="2020-09" db="EMBL/GenBank/DDBJ databases">
        <authorList>
            <person name="Sun Q."/>
            <person name="Ohkuma M."/>
        </authorList>
    </citation>
    <scope>NUCLEOTIDE SEQUENCE</scope>
    <source>
        <strain evidence="2">JCM 3091</strain>
    </source>
</reference>
<organism evidence="2 3">
    <name type="scientific">Pilimelia terevasa</name>
    <dbReference type="NCBI Taxonomy" id="53372"/>
    <lineage>
        <taxon>Bacteria</taxon>
        <taxon>Bacillati</taxon>
        <taxon>Actinomycetota</taxon>
        <taxon>Actinomycetes</taxon>
        <taxon>Micromonosporales</taxon>
        <taxon>Micromonosporaceae</taxon>
        <taxon>Pilimelia</taxon>
    </lineage>
</organism>
<feature type="compositionally biased region" description="Basic and acidic residues" evidence="1">
    <location>
        <begin position="95"/>
        <end position="148"/>
    </location>
</feature>
<sequence>MTWFKVDDGLHKHRKRIRVGMSLEGMAAMGLWAVAGSWASDELTDGWVPDDVLEYLAPIHGGDLAKRLESAGLWERTVRGGEEGWQFHEWSSHQPSKDRVLADRAAAADRQQRARDRARAARESRNRHGVSHERGAEAVDHDDVRVPSEEAPESTATAAPSIDGDASLPSPTDIDAQIGPGHGGSHGVRHGVTDPSVTVPPTRPDPTRTSYGSNKSVSAASGAARKRATRLPEGFAVTDEMKTWFVANCPGIDGRREHERFTDYWTGIGGAKGTKTDWVATWRNWMRKAADDQRARPAARGPMTGANRFHNDQTDEERARRNPYAGGKNAIIASRTGASA</sequence>
<feature type="compositionally biased region" description="Basic and acidic residues" evidence="1">
    <location>
        <begin position="309"/>
        <end position="320"/>
    </location>
</feature>
<keyword evidence="3" id="KW-1185">Reference proteome</keyword>
<proteinExistence type="predicted"/>
<evidence type="ECO:0000313" key="3">
    <source>
        <dbReference type="Proteomes" id="UP000662200"/>
    </source>
</evidence>
<dbReference type="Proteomes" id="UP000662200">
    <property type="component" value="Unassembled WGS sequence"/>
</dbReference>
<dbReference type="EMBL" id="BMQC01000008">
    <property type="protein sequence ID" value="GGK31932.1"/>
    <property type="molecule type" value="Genomic_DNA"/>
</dbReference>
<reference evidence="2" key="1">
    <citation type="journal article" date="2014" name="Int. J. Syst. Evol. Microbiol.">
        <title>Complete genome sequence of Corynebacterium casei LMG S-19264T (=DSM 44701T), isolated from a smear-ripened cheese.</title>
        <authorList>
            <consortium name="US DOE Joint Genome Institute (JGI-PGF)"/>
            <person name="Walter F."/>
            <person name="Albersmeier A."/>
            <person name="Kalinowski J."/>
            <person name="Ruckert C."/>
        </authorList>
    </citation>
    <scope>NUCLEOTIDE SEQUENCE</scope>
    <source>
        <strain evidence="2">JCM 3091</strain>
    </source>
</reference>
<gene>
    <name evidence="2" type="ORF">GCM10010124_25880</name>
</gene>
<dbReference type="RefSeq" id="WP_189114540.1">
    <property type="nucleotide sequence ID" value="NZ_BMQC01000008.1"/>
</dbReference>
<name>A0A8J3BRN3_9ACTN</name>
<feature type="region of interest" description="Disordered" evidence="1">
    <location>
        <begin position="87"/>
        <end position="228"/>
    </location>
</feature>
<accession>A0A8J3BRN3</accession>
<dbReference type="AlphaFoldDB" id="A0A8J3BRN3"/>
<feature type="region of interest" description="Disordered" evidence="1">
    <location>
        <begin position="292"/>
        <end position="340"/>
    </location>
</feature>
<protein>
    <submittedName>
        <fullName evidence="2">Uncharacterized protein</fullName>
    </submittedName>
</protein>
<evidence type="ECO:0000256" key="1">
    <source>
        <dbReference type="SAM" id="MobiDB-lite"/>
    </source>
</evidence>
<comment type="caution">
    <text evidence="2">The sequence shown here is derived from an EMBL/GenBank/DDBJ whole genome shotgun (WGS) entry which is preliminary data.</text>
</comment>
<evidence type="ECO:0000313" key="2">
    <source>
        <dbReference type="EMBL" id="GGK31932.1"/>
    </source>
</evidence>